<name>A0ABR0AJ04_9CRUS</name>
<sequence>MAPRGVGWLTLDRHHQRKAGVLSLLLMLLNWIRPCSDASFYFYMNPREDEAIAVLQLRCQLET</sequence>
<organism evidence="1 2">
    <name type="scientific">Daphnia magna</name>
    <dbReference type="NCBI Taxonomy" id="35525"/>
    <lineage>
        <taxon>Eukaryota</taxon>
        <taxon>Metazoa</taxon>
        <taxon>Ecdysozoa</taxon>
        <taxon>Arthropoda</taxon>
        <taxon>Crustacea</taxon>
        <taxon>Branchiopoda</taxon>
        <taxon>Diplostraca</taxon>
        <taxon>Cladocera</taxon>
        <taxon>Anomopoda</taxon>
        <taxon>Daphniidae</taxon>
        <taxon>Daphnia</taxon>
    </lineage>
</organism>
<dbReference type="Proteomes" id="UP001234178">
    <property type="component" value="Unassembled WGS sequence"/>
</dbReference>
<dbReference type="EMBL" id="JAOYFB010000037">
    <property type="protein sequence ID" value="KAK4025096.1"/>
    <property type="molecule type" value="Genomic_DNA"/>
</dbReference>
<proteinExistence type="predicted"/>
<reference evidence="1 2" key="1">
    <citation type="journal article" date="2023" name="Nucleic Acids Res.">
        <title>The hologenome of Daphnia magna reveals possible DNA methylation and microbiome-mediated evolution of the host genome.</title>
        <authorList>
            <person name="Chaturvedi A."/>
            <person name="Li X."/>
            <person name="Dhandapani V."/>
            <person name="Marshall H."/>
            <person name="Kissane S."/>
            <person name="Cuenca-Cambronero M."/>
            <person name="Asole G."/>
            <person name="Calvet F."/>
            <person name="Ruiz-Romero M."/>
            <person name="Marangio P."/>
            <person name="Guigo R."/>
            <person name="Rago D."/>
            <person name="Mirbahai L."/>
            <person name="Eastwood N."/>
            <person name="Colbourne J.K."/>
            <person name="Zhou J."/>
            <person name="Mallon E."/>
            <person name="Orsini L."/>
        </authorList>
    </citation>
    <scope>NUCLEOTIDE SEQUENCE [LARGE SCALE GENOMIC DNA]</scope>
    <source>
        <strain evidence="1">LRV0_1</strain>
    </source>
</reference>
<gene>
    <name evidence="1" type="ORF">OUZ56_010599</name>
</gene>
<accession>A0ABR0AJ04</accession>
<comment type="caution">
    <text evidence="1">The sequence shown here is derived from an EMBL/GenBank/DDBJ whole genome shotgun (WGS) entry which is preliminary data.</text>
</comment>
<keyword evidence="2" id="KW-1185">Reference proteome</keyword>
<evidence type="ECO:0000313" key="1">
    <source>
        <dbReference type="EMBL" id="KAK4025096.1"/>
    </source>
</evidence>
<protein>
    <submittedName>
        <fullName evidence="1">Uncharacterized protein</fullName>
    </submittedName>
</protein>
<evidence type="ECO:0000313" key="2">
    <source>
        <dbReference type="Proteomes" id="UP001234178"/>
    </source>
</evidence>